<dbReference type="EMBL" id="JNVC02000013">
    <property type="protein sequence ID" value="KEZ49017.1"/>
    <property type="molecule type" value="Genomic_DNA"/>
</dbReference>
<organism evidence="2 3">
    <name type="scientific">Metabacillus indicus</name>
    <name type="common">Bacillus indicus</name>
    <dbReference type="NCBI Taxonomy" id="246786"/>
    <lineage>
        <taxon>Bacteria</taxon>
        <taxon>Bacillati</taxon>
        <taxon>Bacillota</taxon>
        <taxon>Bacilli</taxon>
        <taxon>Bacillales</taxon>
        <taxon>Bacillaceae</taxon>
        <taxon>Metabacillus</taxon>
    </lineage>
</organism>
<comment type="caution">
    <text evidence="2">The sequence shown here is derived from an EMBL/GenBank/DDBJ whole genome shotgun (WGS) entry which is preliminary data.</text>
</comment>
<dbReference type="OrthoDB" id="1645211at2"/>
<comment type="similarity">
    <text evidence="1">Belongs to the UPF0741 family.</text>
</comment>
<dbReference type="AlphaFoldDB" id="A0A084GNV5"/>
<dbReference type="HAMAP" id="MF_01863">
    <property type="entry name" value="UPF0741"/>
    <property type="match status" value="1"/>
</dbReference>
<accession>A0A084GNV5</accession>
<dbReference type="STRING" id="246786.GS18_0216545"/>
<evidence type="ECO:0000313" key="3">
    <source>
        <dbReference type="Proteomes" id="UP000028549"/>
    </source>
</evidence>
<keyword evidence="3" id="KW-1185">Reference proteome</keyword>
<dbReference type="Pfam" id="PF07293">
    <property type="entry name" value="DUF1450"/>
    <property type="match status" value="1"/>
</dbReference>
<dbReference type="InterPro" id="IPR020880">
    <property type="entry name" value="UPF0741"/>
</dbReference>
<gene>
    <name evidence="2" type="ORF">GS18_0216545</name>
</gene>
<dbReference type="Proteomes" id="UP000028549">
    <property type="component" value="Unassembled WGS sequence"/>
</dbReference>
<evidence type="ECO:0000313" key="2">
    <source>
        <dbReference type="EMBL" id="KEZ49017.1"/>
    </source>
</evidence>
<protein>
    <recommendedName>
        <fullName evidence="1">UPF0741 protein GS18_0216545</fullName>
    </recommendedName>
</protein>
<sequence length="74" mass="8371">MANEFRICDDCQATNMKTLLPRLKKVDPDAKIEIGCQSYCGPGRKKSFAFVNNRPLSAPNEDELIVKIETKLKK</sequence>
<dbReference type="RefSeq" id="WP_029566566.1">
    <property type="nucleotide sequence ID" value="NZ_JNVC02000013.1"/>
</dbReference>
<proteinExistence type="inferred from homology"/>
<reference evidence="2 3" key="1">
    <citation type="journal article" date="2005" name="Int. J. Syst. Evol. Microbiol.">
        <title>Bacillus cibi sp. nov., isolated from jeotgal, a traditional Korean fermented seafood.</title>
        <authorList>
            <person name="Yoon J.H."/>
            <person name="Lee C.H."/>
            <person name="Oh T.K."/>
        </authorList>
    </citation>
    <scope>NUCLEOTIDE SEQUENCE [LARGE SCALE GENOMIC DNA]</scope>
    <source>
        <strain evidence="2 3">DSM 16189</strain>
    </source>
</reference>
<name>A0A084GNV5_METID</name>
<evidence type="ECO:0000256" key="1">
    <source>
        <dbReference type="HAMAP-Rule" id="MF_01863"/>
    </source>
</evidence>
<dbReference type="InterPro" id="IPR009910">
    <property type="entry name" value="DUF1450"/>
</dbReference>